<organism evidence="2 3">
    <name type="scientific">Mycobacteroides abscessus subsp. bolletii</name>
    <dbReference type="NCBI Taxonomy" id="319705"/>
    <lineage>
        <taxon>Bacteria</taxon>
        <taxon>Bacillati</taxon>
        <taxon>Actinomycetota</taxon>
        <taxon>Actinomycetes</taxon>
        <taxon>Mycobacteriales</taxon>
        <taxon>Mycobacteriaceae</taxon>
        <taxon>Mycobacteroides</taxon>
        <taxon>Mycobacteroides abscessus</taxon>
    </lineage>
</organism>
<dbReference type="Pfam" id="PF24457">
    <property type="entry name" value="DUF7572"/>
    <property type="match status" value="1"/>
</dbReference>
<dbReference type="AlphaFoldDB" id="A0A9Q7SEV7"/>
<dbReference type="EMBL" id="FSFA01000003">
    <property type="protein sequence ID" value="SHX43453.1"/>
    <property type="molecule type" value="Genomic_DNA"/>
</dbReference>
<proteinExistence type="predicted"/>
<gene>
    <name evidence="2" type="ORF">SAMEA2275694_02652</name>
</gene>
<name>A0A9Q7SEV7_9MYCO</name>
<reference evidence="2 3" key="1">
    <citation type="submission" date="2016-11" db="EMBL/GenBank/DDBJ databases">
        <authorList>
            <consortium name="Pathogen Informatics"/>
        </authorList>
    </citation>
    <scope>NUCLEOTIDE SEQUENCE [LARGE SCALE GENOMIC DNA]</scope>
    <source>
        <strain evidence="2 3">968</strain>
    </source>
</reference>
<evidence type="ECO:0000259" key="1">
    <source>
        <dbReference type="Pfam" id="PF24457"/>
    </source>
</evidence>
<evidence type="ECO:0000313" key="2">
    <source>
        <dbReference type="EMBL" id="SHX43453.1"/>
    </source>
</evidence>
<evidence type="ECO:0000313" key="3">
    <source>
        <dbReference type="Proteomes" id="UP000185183"/>
    </source>
</evidence>
<sequence length="111" mass="11900">MPLTATLIDENLRQFCPTTNHYRCTDGERVWHLLVTIPSLDSVGMISEILGTTLPAAESHLVRHADVFLADENAAVIDADGNPANGMTALAQTPNCDTHAAALAELGYDLN</sequence>
<feature type="domain" description="DUF7572" evidence="1">
    <location>
        <begin position="4"/>
        <end position="109"/>
    </location>
</feature>
<dbReference type="InterPro" id="IPR055994">
    <property type="entry name" value="DUF7572"/>
</dbReference>
<dbReference type="RefSeq" id="WP_074357484.1">
    <property type="nucleotide sequence ID" value="NZ_FSCP01000001.1"/>
</dbReference>
<comment type="caution">
    <text evidence="2">The sequence shown here is derived from an EMBL/GenBank/DDBJ whole genome shotgun (WGS) entry which is preliminary data.</text>
</comment>
<protein>
    <recommendedName>
        <fullName evidence="1">DUF7572 domain-containing protein</fullName>
    </recommendedName>
</protein>
<dbReference type="Proteomes" id="UP000185183">
    <property type="component" value="Unassembled WGS sequence"/>
</dbReference>
<accession>A0A9Q7SEV7</accession>